<sequence length="120" mass="13377">MSGLEWPADLTDFRLPPAWDGRPVGWHGWHPPIEARALFLCENNGLRRDPQPCSGCGHPFQPWWAQGLTACGRVSITIERCGFCNTTIAFETGPDGTGEWTLDDGDYGPEDGFDNKEENR</sequence>
<feature type="region of interest" description="Disordered" evidence="1">
    <location>
        <begin position="93"/>
        <end position="120"/>
    </location>
</feature>
<evidence type="ECO:0000313" key="3">
    <source>
        <dbReference type="Proteomes" id="UP000232491"/>
    </source>
</evidence>
<name>A0A2K9B2Y8_BIFBR</name>
<dbReference type="Proteomes" id="UP000232491">
    <property type="component" value="Chromosome"/>
</dbReference>
<accession>A0A2K9B2Y8</accession>
<organism evidence="2 3">
    <name type="scientific">Bifidobacterium breve</name>
    <dbReference type="NCBI Taxonomy" id="1685"/>
    <lineage>
        <taxon>Bacteria</taxon>
        <taxon>Bacillati</taxon>
        <taxon>Actinomycetota</taxon>
        <taxon>Actinomycetes</taxon>
        <taxon>Bifidobacteriales</taxon>
        <taxon>Bifidobacteriaceae</taxon>
        <taxon>Bifidobacterium</taxon>
    </lineage>
</organism>
<dbReference type="AlphaFoldDB" id="A0A2K9B2Y8"/>
<dbReference type="EMBL" id="CP021558">
    <property type="protein sequence ID" value="AUE03057.1"/>
    <property type="molecule type" value="Genomic_DNA"/>
</dbReference>
<dbReference type="RefSeq" id="WP_106641413.1">
    <property type="nucleotide sequence ID" value="NZ_CP021558.1"/>
</dbReference>
<proteinExistence type="predicted"/>
<evidence type="ECO:0000256" key="1">
    <source>
        <dbReference type="SAM" id="MobiDB-lite"/>
    </source>
</evidence>
<gene>
    <name evidence="2" type="ORF">BB215W447A_1039</name>
</gene>
<feature type="compositionally biased region" description="Acidic residues" evidence="1">
    <location>
        <begin position="101"/>
        <end position="112"/>
    </location>
</feature>
<reference evidence="2 3" key="1">
    <citation type="submission" date="2017-05" db="EMBL/GenBank/DDBJ databases">
        <title>Comparative genomics and methylome analysis of the gut commensal Bifidobacterium breve.</title>
        <authorList>
            <person name="Bottacini F."/>
            <person name="Morrissey R."/>
            <person name="Roberts R.J."/>
            <person name="James K."/>
            <person name="van Breen J."/>
            <person name="Egan M."/>
            <person name="Lambert J."/>
            <person name="van Limpt K."/>
            <person name="Stanton C."/>
            <person name="Knol J."/>
            <person name="O' Connell Motherway M."/>
            <person name="van Sinderen D."/>
        </authorList>
    </citation>
    <scope>NUCLEOTIDE SEQUENCE [LARGE SCALE GENOMIC DNA]</scope>
    <source>
        <strain evidence="2 3">215W447a</strain>
    </source>
</reference>
<evidence type="ECO:0000313" key="2">
    <source>
        <dbReference type="EMBL" id="AUE03057.1"/>
    </source>
</evidence>
<protein>
    <submittedName>
        <fullName evidence="2">Uncharacterized protein</fullName>
    </submittedName>
</protein>